<dbReference type="RefSeq" id="WP_009480980.1">
    <property type="nucleotide sequence ID" value="NZ_BAFE01000003.1"/>
</dbReference>
<name>H5UMX4_9MICO</name>
<feature type="region of interest" description="Disordered" evidence="1">
    <location>
        <begin position="51"/>
        <end position="79"/>
    </location>
</feature>
<sequence>MAERSTPSLARSGRAVVSTLRSGVLQALPRGAKDGVKEGLAGARRLTPAPAARLAERAARRPVAAPDELAQARRDRPGAPQTDVRLWVAPANFAGQGHEWARAAQRLPGVGARSMNIAGPIRFPTDYEVSAAVYRDLGWQREQRRALLDYTHVLVEAERPVLGSLYGSCAAETPALRRAGLTVAHVVHGSDARRPDLHAATHPHSPFRDPRDPRTARLQRLTRRNVAWLDRCETPVFVSTPDMIDVVPGARWCPVVVDADAWASDTPVLERERPVVVHAPSNGWLKGSDLVDPQMQALHDAGLIEYRTLRGLDRAAMRRVYREADIVLDQFVLGLYGVAAAEAMAAGRVVVAYVGDTARARVWEATGQDVPIVEATPVDVVDVIRGILADRDAARAIAAEGPSFVRRIHSGERSAAVLAEFLGVGTRSFAPGLDPELDLDPDLVAGLDADLVPDLVPDGLLDGVDEDPPGGPTTTAGSDGDGGPGGDPDDGTSFPPARG</sequence>
<protein>
    <recommendedName>
        <fullName evidence="4">Glycosyltransferase</fullName>
    </recommendedName>
</protein>
<accession>H5UMX4</accession>
<comment type="caution">
    <text evidence="2">The sequence shown here is derived from an EMBL/GenBank/DDBJ whole genome shotgun (WGS) entry which is preliminary data.</text>
</comment>
<dbReference type="AlphaFoldDB" id="H5UMX4"/>
<dbReference type="Gene3D" id="3.40.50.2000">
    <property type="entry name" value="Glycogen Phosphorylase B"/>
    <property type="match status" value="1"/>
</dbReference>
<dbReference type="STRING" id="1089455.MOPEL_003_01070"/>
<evidence type="ECO:0000313" key="3">
    <source>
        <dbReference type="Proteomes" id="UP000004367"/>
    </source>
</evidence>
<keyword evidence="3" id="KW-1185">Reference proteome</keyword>
<proteinExistence type="predicted"/>
<dbReference type="OrthoDB" id="9809622at2"/>
<dbReference type="Proteomes" id="UP000004367">
    <property type="component" value="Unassembled WGS sequence"/>
</dbReference>
<gene>
    <name evidence="2" type="ORF">MOPEL_003_01070</name>
</gene>
<dbReference type="SUPFAM" id="SSF53756">
    <property type="entry name" value="UDP-Glycosyltransferase/glycogen phosphorylase"/>
    <property type="match status" value="1"/>
</dbReference>
<dbReference type="EMBL" id="BAFE01000003">
    <property type="protein sequence ID" value="GAB47082.1"/>
    <property type="molecule type" value="Genomic_DNA"/>
</dbReference>
<evidence type="ECO:0008006" key="4">
    <source>
        <dbReference type="Google" id="ProtNLM"/>
    </source>
</evidence>
<organism evidence="2 3">
    <name type="scientific">Mobilicoccus pelagius NBRC 104925</name>
    <dbReference type="NCBI Taxonomy" id="1089455"/>
    <lineage>
        <taxon>Bacteria</taxon>
        <taxon>Bacillati</taxon>
        <taxon>Actinomycetota</taxon>
        <taxon>Actinomycetes</taxon>
        <taxon>Micrococcales</taxon>
        <taxon>Dermatophilaceae</taxon>
        <taxon>Mobilicoccus</taxon>
    </lineage>
</organism>
<reference evidence="2 3" key="1">
    <citation type="submission" date="2012-02" db="EMBL/GenBank/DDBJ databases">
        <title>Whole genome shotgun sequence of Mobilicoccus pelagius NBRC 104925.</title>
        <authorList>
            <person name="Yoshida Y."/>
            <person name="Hosoyama A."/>
            <person name="Tsuchikane K."/>
            <person name="Katsumata H."/>
            <person name="Yamazaki S."/>
            <person name="Fujita N."/>
        </authorList>
    </citation>
    <scope>NUCLEOTIDE SEQUENCE [LARGE SCALE GENOMIC DNA]</scope>
    <source>
        <strain evidence="2 3">NBRC 104925</strain>
    </source>
</reference>
<feature type="region of interest" description="Disordered" evidence="1">
    <location>
        <begin position="456"/>
        <end position="499"/>
    </location>
</feature>
<evidence type="ECO:0000313" key="2">
    <source>
        <dbReference type="EMBL" id="GAB47082.1"/>
    </source>
</evidence>
<dbReference type="eggNOG" id="COG0438">
    <property type="taxonomic scope" value="Bacteria"/>
</dbReference>
<evidence type="ECO:0000256" key="1">
    <source>
        <dbReference type="SAM" id="MobiDB-lite"/>
    </source>
</evidence>